<evidence type="ECO:0000256" key="16">
    <source>
        <dbReference type="PROSITE-ProRule" id="PRU00433"/>
    </source>
</evidence>
<reference evidence="23 24" key="1">
    <citation type="submission" date="2013-03" db="EMBL/GenBank/DDBJ databases">
        <title>Draft genome sequence of Gracibacillus halophilus YIM-C55.5, a moderately halophilic and thermophilic organism from the Xiaochaidamu salt lake.</title>
        <authorList>
            <person name="Sugumar T."/>
            <person name="Polireddy D.R."/>
            <person name="Antony A."/>
            <person name="Madhava Y.R."/>
            <person name="Sivakumar N."/>
        </authorList>
    </citation>
    <scope>NUCLEOTIDE SEQUENCE [LARGE SCALE GENOMIC DNA]</scope>
    <source>
        <strain evidence="23 24">YIM-C55.5</strain>
    </source>
</reference>
<dbReference type="eggNOG" id="COG2010">
    <property type="taxonomic scope" value="Bacteria"/>
</dbReference>
<keyword evidence="9 17" id="KW-0249">Electron transport</keyword>
<comment type="cofactor">
    <cofactor evidence="18">
        <name>Cu cation</name>
        <dbReference type="ChEBI" id="CHEBI:23378"/>
    </cofactor>
    <text evidence="18">Binds a copper A center.</text>
</comment>
<evidence type="ECO:0000259" key="22">
    <source>
        <dbReference type="PROSITE" id="PS51007"/>
    </source>
</evidence>
<dbReference type="PATRIC" id="fig|1308866.3.peg.291"/>
<dbReference type="PANTHER" id="PTHR22888">
    <property type="entry name" value="CYTOCHROME C OXIDASE, SUBUNIT II"/>
    <property type="match status" value="1"/>
</dbReference>
<dbReference type="InterPro" id="IPR011759">
    <property type="entry name" value="Cyt_c_oxidase_su2_TM_dom"/>
</dbReference>
<keyword evidence="12 18" id="KW-0186">Copper</keyword>
<evidence type="ECO:0000256" key="13">
    <source>
        <dbReference type="ARBA" id="ARBA00023136"/>
    </source>
</evidence>
<dbReference type="Proteomes" id="UP000012283">
    <property type="component" value="Unassembled WGS sequence"/>
</dbReference>
<evidence type="ECO:0000256" key="1">
    <source>
        <dbReference type="ARBA" id="ARBA00004141"/>
    </source>
</evidence>
<feature type="domain" description="Cytochrome oxidase subunit II transmembrane region profile" evidence="21">
    <location>
        <begin position="23"/>
        <end position="121"/>
    </location>
</feature>
<dbReference type="PROSITE" id="PS00078">
    <property type="entry name" value="COX2"/>
    <property type="match status" value="1"/>
</dbReference>
<sequence>MKGWISKLRTLSLFAFMVLILSACGKENLTSLVPKGYGAEQSFNVMIISILVMIIVFVVVMAIYLYVILRFRRKKGQEDDIPKQTEGNKTLETIWTIIPIILLIVIAVPTITATYDLADTSDQEDAININVQGEQFWWHFEYANEGLQASQDLYIPTGEKVYLNMESTDVIHSFWLPSISGKMDVNPENENSMYIEAYEEGVYWGKCTEFCGSSHSLMDFKVIAVSPEEYNQWVEDMKGTSEQSTPETTTAQEGQELFSNNCLQCHATDANQPSAGPNLANFGDRTTIAGVLDYNKEELVNWITNPAEQKPANGMLDAPYLEEGHIGNEEAEKIADYLMQLQPSEITPESAK</sequence>
<dbReference type="SUPFAM" id="SSF49503">
    <property type="entry name" value="Cupredoxins"/>
    <property type="match status" value="1"/>
</dbReference>
<comment type="caution">
    <text evidence="23">The sequence shown here is derived from an EMBL/GenBank/DDBJ whole genome shotgun (WGS) entry which is preliminary data.</text>
</comment>
<dbReference type="RefSeq" id="WP_003463254.1">
    <property type="nucleotide sequence ID" value="NZ_APML01000004.1"/>
</dbReference>
<dbReference type="Pfam" id="PF02790">
    <property type="entry name" value="COX2_TM"/>
    <property type="match status" value="1"/>
</dbReference>
<dbReference type="GO" id="GO:0005507">
    <property type="term" value="F:copper ion binding"/>
    <property type="evidence" value="ECO:0007669"/>
    <property type="project" value="InterPro"/>
</dbReference>
<accession>N4WGH2</accession>
<comment type="function">
    <text evidence="14 18">Subunits I and II form the functional core of the enzyme complex. Electrons originating in cytochrome c are transferred via heme a and Cu(A) to the binuclear center formed by heme a3 and Cu(B).</text>
</comment>
<feature type="transmembrane region" description="Helical" evidence="19">
    <location>
        <begin position="41"/>
        <end position="69"/>
    </location>
</feature>
<keyword evidence="11 16" id="KW-0408">Iron</keyword>
<feature type="transmembrane region" description="Helical" evidence="19">
    <location>
        <begin position="90"/>
        <end position="111"/>
    </location>
</feature>
<proteinExistence type="inferred from homology"/>
<evidence type="ECO:0000256" key="17">
    <source>
        <dbReference type="RuleBase" id="RU000456"/>
    </source>
</evidence>
<evidence type="ECO:0000313" key="24">
    <source>
        <dbReference type="Proteomes" id="UP000012283"/>
    </source>
</evidence>
<dbReference type="InterPro" id="IPR001505">
    <property type="entry name" value="Copper_CuA"/>
</dbReference>
<dbReference type="PROSITE" id="PS50999">
    <property type="entry name" value="COX2_TM"/>
    <property type="match status" value="1"/>
</dbReference>
<feature type="domain" description="Cytochrome c" evidence="22">
    <location>
        <begin position="249"/>
        <end position="342"/>
    </location>
</feature>
<keyword evidence="5 17" id="KW-0679">Respiratory chain</keyword>
<evidence type="ECO:0000256" key="19">
    <source>
        <dbReference type="SAM" id="Phobius"/>
    </source>
</evidence>
<protein>
    <recommendedName>
        <fullName evidence="18">Cytochrome c oxidase subunit 2</fullName>
        <ecNumber evidence="18">7.1.1.9</ecNumber>
    </recommendedName>
</protein>
<feature type="domain" description="Cytochrome oxidase subunit II copper A binding" evidence="20">
    <location>
        <begin position="124"/>
        <end position="236"/>
    </location>
</feature>
<evidence type="ECO:0000259" key="21">
    <source>
        <dbReference type="PROSITE" id="PS50999"/>
    </source>
</evidence>
<dbReference type="NCBIfam" id="TIGR02866">
    <property type="entry name" value="CoxB"/>
    <property type="match status" value="1"/>
</dbReference>
<dbReference type="STRING" id="1308866.J416_01439"/>
<evidence type="ECO:0000256" key="15">
    <source>
        <dbReference type="ARBA" id="ARBA00047816"/>
    </source>
</evidence>
<dbReference type="AlphaFoldDB" id="N4WGH2"/>
<evidence type="ECO:0000256" key="9">
    <source>
        <dbReference type="ARBA" id="ARBA00022982"/>
    </source>
</evidence>
<dbReference type="OrthoDB" id="9781261at2"/>
<evidence type="ECO:0000256" key="2">
    <source>
        <dbReference type="ARBA" id="ARBA00007866"/>
    </source>
</evidence>
<keyword evidence="13 19" id="KW-0472">Membrane</keyword>
<dbReference type="InterPro" id="IPR014222">
    <property type="entry name" value="Cyt_c_oxidase_su2"/>
</dbReference>
<dbReference type="Pfam" id="PF00034">
    <property type="entry name" value="Cytochrom_C"/>
    <property type="match status" value="1"/>
</dbReference>
<dbReference type="PROSITE" id="PS51007">
    <property type="entry name" value="CYTC"/>
    <property type="match status" value="1"/>
</dbReference>
<keyword evidence="3 17" id="KW-0813">Transport</keyword>
<keyword evidence="4 16" id="KW-0349">Heme</keyword>
<dbReference type="InterPro" id="IPR002429">
    <property type="entry name" value="CcO_II-like_C"/>
</dbReference>
<dbReference type="GO" id="GO:0005886">
    <property type="term" value="C:plasma membrane"/>
    <property type="evidence" value="ECO:0007669"/>
    <property type="project" value="UniProtKB-SubCell"/>
</dbReference>
<dbReference type="Gene3D" id="2.60.40.420">
    <property type="entry name" value="Cupredoxins - blue copper proteins"/>
    <property type="match status" value="1"/>
</dbReference>
<comment type="catalytic activity">
    <reaction evidence="15 18">
        <text>4 Fe(II)-[cytochrome c] + O2 + 8 H(+)(in) = 4 Fe(III)-[cytochrome c] + 2 H2O + 4 H(+)(out)</text>
        <dbReference type="Rhea" id="RHEA:11436"/>
        <dbReference type="Rhea" id="RHEA-COMP:10350"/>
        <dbReference type="Rhea" id="RHEA-COMP:14399"/>
        <dbReference type="ChEBI" id="CHEBI:15377"/>
        <dbReference type="ChEBI" id="CHEBI:15378"/>
        <dbReference type="ChEBI" id="CHEBI:15379"/>
        <dbReference type="ChEBI" id="CHEBI:29033"/>
        <dbReference type="ChEBI" id="CHEBI:29034"/>
        <dbReference type="EC" id="7.1.1.9"/>
    </reaction>
</comment>
<evidence type="ECO:0000256" key="11">
    <source>
        <dbReference type="ARBA" id="ARBA00023004"/>
    </source>
</evidence>
<evidence type="ECO:0000256" key="10">
    <source>
        <dbReference type="ARBA" id="ARBA00022989"/>
    </source>
</evidence>
<evidence type="ECO:0000256" key="6">
    <source>
        <dbReference type="ARBA" id="ARBA00022692"/>
    </source>
</evidence>
<evidence type="ECO:0000256" key="5">
    <source>
        <dbReference type="ARBA" id="ARBA00022660"/>
    </source>
</evidence>
<evidence type="ECO:0000256" key="3">
    <source>
        <dbReference type="ARBA" id="ARBA00022448"/>
    </source>
</evidence>
<comment type="similarity">
    <text evidence="2 17">Belongs to the cytochrome c oxidase subunit 2 family.</text>
</comment>
<evidence type="ECO:0000256" key="14">
    <source>
        <dbReference type="ARBA" id="ARBA00024688"/>
    </source>
</evidence>
<dbReference type="InterPro" id="IPR008972">
    <property type="entry name" value="Cupredoxin"/>
</dbReference>
<evidence type="ECO:0000256" key="7">
    <source>
        <dbReference type="ARBA" id="ARBA00022723"/>
    </source>
</evidence>
<dbReference type="GO" id="GO:0042773">
    <property type="term" value="P:ATP synthesis coupled electron transport"/>
    <property type="evidence" value="ECO:0007669"/>
    <property type="project" value="TreeGrafter"/>
</dbReference>
<gene>
    <name evidence="23" type="ORF">J416_01439</name>
</gene>
<keyword evidence="8" id="KW-1278">Translocase</keyword>
<evidence type="ECO:0000256" key="18">
    <source>
        <dbReference type="RuleBase" id="RU004024"/>
    </source>
</evidence>
<dbReference type="InterPro" id="IPR009056">
    <property type="entry name" value="Cyt_c-like_dom"/>
</dbReference>
<dbReference type="EMBL" id="APML01000004">
    <property type="protein sequence ID" value="ENH98359.1"/>
    <property type="molecule type" value="Genomic_DNA"/>
</dbReference>
<dbReference type="CDD" id="cd04213">
    <property type="entry name" value="CuRO_CcO_Caa3_II"/>
    <property type="match status" value="1"/>
</dbReference>
<evidence type="ECO:0000256" key="12">
    <source>
        <dbReference type="ARBA" id="ARBA00023008"/>
    </source>
</evidence>
<evidence type="ECO:0000256" key="4">
    <source>
        <dbReference type="ARBA" id="ARBA00022617"/>
    </source>
</evidence>
<dbReference type="SUPFAM" id="SSF81464">
    <property type="entry name" value="Cytochrome c oxidase subunit II-like, transmembrane region"/>
    <property type="match status" value="1"/>
</dbReference>
<dbReference type="GO" id="GO:0020037">
    <property type="term" value="F:heme binding"/>
    <property type="evidence" value="ECO:0007669"/>
    <property type="project" value="InterPro"/>
</dbReference>
<dbReference type="InterPro" id="IPR034236">
    <property type="entry name" value="CuRO_CcO_Caa3_II"/>
</dbReference>
<keyword evidence="10 19" id="KW-1133">Transmembrane helix</keyword>
<keyword evidence="7 16" id="KW-0479">Metal-binding</keyword>
<keyword evidence="6 17" id="KW-0812">Transmembrane</keyword>
<keyword evidence="24" id="KW-1185">Reference proteome</keyword>
<dbReference type="PROSITE" id="PS51257">
    <property type="entry name" value="PROKAR_LIPOPROTEIN"/>
    <property type="match status" value="1"/>
</dbReference>
<evidence type="ECO:0000313" key="23">
    <source>
        <dbReference type="EMBL" id="ENH98359.1"/>
    </source>
</evidence>
<dbReference type="InterPro" id="IPR036257">
    <property type="entry name" value="Cyt_c_oxidase_su2_TM_sf"/>
</dbReference>
<dbReference type="InterPro" id="IPR036909">
    <property type="entry name" value="Cyt_c-like_dom_sf"/>
</dbReference>
<comment type="subcellular location">
    <subcellularLocation>
        <location evidence="17">Cell membrane</location>
        <topology evidence="17">Multi-pass membrane protein</topology>
    </subcellularLocation>
    <subcellularLocation>
        <location evidence="1">Membrane</location>
        <topology evidence="1">Multi-pass membrane protein</topology>
    </subcellularLocation>
</comment>
<dbReference type="Gene3D" id="1.10.287.90">
    <property type="match status" value="1"/>
</dbReference>
<dbReference type="GO" id="GO:0016491">
    <property type="term" value="F:oxidoreductase activity"/>
    <property type="evidence" value="ECO:0007669"/>
    <property type="project" value="InterPro"/>
</dbReference>
<dbReference type="EC" id="7.1.1.9" evidence="18"/>
<dbReference type="PROSITE" id="PS50857">
    <property type="entry name" value="COX2_CUA"/>
    <property type="match status" value="1"/>
</dbReference>
<evidence type="ECO:0000256" key="8">
    <source>
        <dbReference type="ARBA" id="ARBA00022967"/>
    </source>
</evidence>
<dbReference type="Pfam" id="PF00116">
    <property type="entry name" value="COX2"/>
    <property type="match status" value="1"/>
</dbReference>
<dbReference type="GO" id="GO:0004129">
    <property type="term" value="F:cytochrome-c oxidase activity"/>
    <property type="evidence" value="ECO:0007669"/>
    <property type="project" value="UniProtKB-EC"/>
</dbReference>
<dbReference type="eggNOG" id="COG1622">
    <property type="taxonomic scope" value="Bacteria"/>
</dbReference>
<evidence type="ECO:0000259" key="20">
    <source>
        <dbReference type="PROSITE" id="PS50857"/>
    </source>
</evidence>
<name>N4WGH2_9BACI</name>
<organism evidence="23 24">
    <name type="scientific">Gracilibacillus halophilus YIM-C55.5</name>
    <dbReference type="NCBI Taxonomy" id="1308866"/>
    <lineage>
        <taxon>Bacteria</taxon>
        <taxon>Bacillati</taxon>
        <taxon>Bacillota</taxon>
        <taxon>Bacilli</taxon>
        <taxon>Bacillales</taxon>
        <taxon>Bacillaceae</taxon>
        <taxon>Gracilibacillus</taxon>
    </lineage>
</organism>
<dbReference type="PANTHER" id="PTHR22888:SF10">
    <property type="entry name" value="CYTOCHROME C OXIDASE SUBUNIT 2"/>
    <property type="match status" value="1"/>
</dbReference>
<dbReference type="InterPro" id="IPR045187">
    <property type="entry name" value="CcO_II"/>
</dbReference>
<dbReference type="SUPFAM" id="SSF46626">
    <property type="entry name" value="Cytochrome c"/>
    <property type="match status" value="1"/>
</dbReference>